<feature type="region of interest" description="Disordered" evidence="7">
    <location>
        <begin position="670"/>
        <end position="693"/>
    </location>
</feature>
<keyword evidence="4 6" id="KW-0863">Zinc-finger</keyword>
<dbReference type="Proteomes" id="UP000695562">
    <property type="component" value="Unassembled WGS sequence"/>
</dbReference>
<feature type="domain" description="Rho-GAP" evidence="8">
    <location>
        <begin position="758"/>
        <end position="945"/>
    </location>
</feature>
<dbReference type="GO" id="GO:0007264">
    <property type="term" value="P:small GTPase-mediated signal transduction"/>
    <property type="evidence" value="ECO:0007669"/>
    <property type="project" value="TreeGrafter"/>
</dbReference>
<feature type="compositionally biased region" description="Low complexity" evidence="7">
    <location>
        <begin position="723"/>
        <end position="746"/>
    </location>
</feature>
<feature type="region of interest" description="Disordered" evidence="7">
    <location>
        <begin position="47"/>
        <end position="407"/>
    </location>
</feature>
<dbReference type="SMART" id="SM00324">
    <property type="entry name" value="RhoGAP"/>
    <property type="match status" value="1"/>
</dbReference>
<feature type="compositionally biased region" description="Basic residues" evidence="7">
    <location>
        <begin position="50"/>
        <end position="64"/>
    </location>
</feature>
<dbReference type="SUPFAM" id="SSF48350">
    <property type="entry name" value="GTPase activation domain, GAP"/>
    <property type="match status" value="1"/>
</dbReference>
<dbReference type="AlphaFoldDB" id="A0A8J4PX73"/>
<feature type="compositionally biased region" description="Low complexity" evidence="7">
    <location>
        <begin position="674"/>
        <end position="684"/>
    </location>
</feature>
<feature type="compositionally biased region" description="Acidic residues" evidence="7">
    <location>
        <begin position="580"/>
        <end position="596"/>
    </location>
</feature>
<comment type="caution">
    <text evidence="10">The sequence shown here is derived from an EMBL/GenBank/DDBJ whole genome shotgun (WGS) entry which is preliminary data.</text>
</comment>
<sequence>MNEGNEAPYCIVCNSSNVSVCTGCNKVYYCGTEHQNLHWPVHRRDCAAGKHSHSHGHGHNHGHSHSLPTQEVSSSGGGNSGGGSPSSFRKKSHDSLAVTGSTGNNSPSARNSPPPGGIPFDSSRKSVAVSNIKQLQQQIQSLQQPQTGSGGLNNSNSSSGFSKDSNSSSNNSSSSSSSSITPSMVKKSAGSIRPSYTSNEPQSKVIFKPPSQQSQQQPPSPQPIMPITNSNSGGSGGVSSIKAKQQKIQESLMKSNSSGNVSTTTTGGSKIMSPSPSTSSISSPSSSFSPSTTTTSSSSLSNTNTPITSPETINNNAGPPQYTPPQPTSYANAKQAFIAPSPKSNTTPPAPKPRTSPPSSGYIPRTNTPPPSSFESPTSNTSSPSSLNNNNNNNNNNEDINNNSNQIMTEDDSSIKSLKNKLNQLNFNVGGPPPGAGYRKSVLSQSSSAVPLNTNSNSSPIQSTTLIPNPMTPSPPPTTTFFTVAGTETTTTTTNQPLSSSTSSSSVSFSNNIPLPTSNSSGNVNDSIINNNSSSSGRFQRDHKKNQSLPEHMVNYYSNGSYNSSNNNNNNNNRQNYTEYENDSDDENNDFDDEHDDNIKYRDRSRPRGLRTNDAAVIEWESGTIEYKGNKPNENRKGFLNHEKNKYQTLDHDDNENNVDAILTTPIDSEKDQLQPQQQQSQQSHHSRIAGKFRDIKKKANIISALTKNKVSEVASKTKKSLSSTNENEPNTNNPTTTSTTTTNNNIVGNENTIIFGLPLDVGIERSSTLHPLMPDIVYKCIEYIKERGMQEEGIFRISGSSSAIQALKNEFNNGVDVDLSQQLDQHVVSGILKLYLRQIPETLFTNEFSEELEALREGGNSVEAVSSRVCGLTSLLKFLPESNRCILHYLCSLLNNISFEPSTKMSNVNLAIVFAPTLGCSVEVMTTLISQYDAIFSEQTYNYQ</sequence>
<feature type="compositionally biased region" description="Gly residues" evidence="7">
    <location>
        <begin position="75"/>
        <end position="84"/>
    </location>
</feature>
<dbReference type="OrthoDB" id="20641at2759"/>
<evidence type="ECO:0000256" key="3">
    <source>
        <dbReference type="ARBA" id="ARBA00022723"/>
    </source>
</evidence>
<dbReference type="SUPFAM" id="SSF144232">
    <property type="entry name" value="HIT/MYND zinc finger-like"/>
    <property type="match status" value="1"/>
</dbReference>
<feature type="compositionally biased region" description="Low complexity" evidence="7">
    <location>
        <begin position="479"/>
        <end position="537"/>
    </location>
</feature>
<evidence type="ECO:0000256" key="6">
    <source>
        <dbReference type="PROSITE-ProRule" id="PRU00134"/>
    </source>
</evidence>
<dbReference type="InterPro" id="IPR008936">
    <property type="entry name" value="Rho_GTPase_activation_prot"/>
</dbReference>
<evidence type="ECO:0000256" key="4">
    <source>
        <dbReference type="ARBA" id="ARBA00022771"/>
    </source>
</evidence>
<dbReference type="GO" id="GO:0005096">
    <property type="term" value="F:GTPase activator activity"/>
    <property type="evidence" value="ECO:0007669"/>
    <property type="project" value="TreeGrafter"/>
</dbReference>
<feature type="compositionally biased region" description="Low complexity" evidence="7">
    <location>
        <begin position="134"/>
        <end position="179"/>
    </location>
</feature>
<feature type="compositionally biased region" description="Low complexity" evidence="7">
    <location>
        <begin position="555"/>
        <end position="579"/>
    </location>
</feature>
<evidence type="ECO:0000256" key="7">
    <source>
        <dbReference type="SAM" id="MobiDB-lite"/>
    </source>
</evidence>
<dbReference type="EMBL" id="AJWJ01000402">
    <property type="protein sequence ID" value="KAF2071201.1"/>
    <property type="molecule type" value="Genomic_DNA"/>
</dbReference>
<dbReference type="PANTHER" id="PTHR45808:SF12">
    <property type="entry name" value="RHO GTPASE-ACTIVATING PROTEIN GACZ"/>
    <property type="match status" value="1"/>
</dbReference>
<evidence type="ECO:0000256" key="2">
    <source>
        <dbReference type="ARBA" id="ARBA00022490"/>
    </source>
</evidence>
<keyword evidence="3" id="KW-0479">Metal-binding</keyword>
<evidence type="ECO:0000259" key="8">
    <source>
        <dbReference type="PROSITE" id="PS50238"/>
    </source>
</evidence>
<keyword evidence="2" id="KW-0963">Cytoplasm</keyword>
<dbReference type="PROSITE" id="PS50238">
    <property type="entry name" value="RHOGAP"/>
    <property type="match status" value="1"/>
</dbReference>
<feature type="region of interest" description="Disordered" evidence="7">
    <location>
        <begin position="425"/>
        <end position="608"/>
    </location>
</feature>
<evidence type="ECO:0000313" key="11">
    <source>
        <dbReference type="Proteomes" id="UP000695562"/>
    </source>
</evidence>
<feature type="domain" description="MYND-type" evidence="9">
    <location>
        <begin position="10"/>
        <end position="46"/>
    </location>
</feature>
<dbReference type="GO" id="GO:0005737">
    <property type="term" value="C:cytoplasm"/>
    <property type="evidence" value="ECO:0007669"/>
    <property type="project" value="UniProtKB-SubCell"/>
</dbReference>
<reference evidence="10" key="1">
    <citation type="submission" date="2020-01" db="EMBL/GenBank/DDBJ databases">
        <title>Development of genomics and gene disruption for Polysphondylium violaceum indicates a role for the polyketide synthase stlB in stalk morphogenesis.</title>
        <authorList>
            <person name="Narita B."/>
            <person name="Kawabe Y."/>
            <person name="Kin K."/>
            <person name="Saito T."/>
            <person name="Gibbs R."/>
            <person name="Kuspa A."/>
            <person name="Muzny D."/>
            <person name="Queller D."/>
            <person name="Richards S."/>
            <person name="Strassman J."/>
            <person name="Sucgang R."/>
            <person name="Worley K."/>
            <person name="Schaap P."/>
        </authorList>
    </citation>
    <scope>NUCLEOTIDE SEQUENCE</scope>
    <source>
        <strain evidence="10">QSvi11</strain>
    </source>
</reference>
<organism evidence="10 11">
    <name type="scientific">Polysphondylium violaceum</name>
    <dbReference type="NCBI Taxonomy" id="133409"/>
    <lineage>
        <taxon>Eukaryota</taxon>
        <taxon>Amoebozoa</taxon>
        <taxon>Evosea</taxon>
        <taxon>Eumycetozoa</taxon>
        <taxon>Dictyostelia</taxon>
        <taxon>Dictyosteliales</taxon>
        <taxon>Dictyosteliaceae</taxon>
        <taxon>Polysphondylium</taxon>
    </lineage>
</organism>
<evidence type="ECO:0000256" key="5">
    <source>
        <dbReference type="ARBA" id="ARBA00022833"/>
    </source>
</evidence>
<keyword evidence="5" id="KW-0862">Zinc</keyword>
<dbReference type="PROSITE" id="PS01360">
    <property type="entry name" value="ZF_MYND_1"/>
    <property type="match status" value="1"/>
</dbReference>
<feature type="compositionally biased region" description="Polar residues" evidence="7">
    <location>
        <begin position="242"/>
        <end position="254"/>
    </location>
</feature>
<evidence type="ECO:0000256" key="1">
    <source>
        <dbReference type="ARBA" id="ARBA00004496"/>
    </source>
</evidence>
<evidence type="ECO:0000259" key="9">
    <source>
        <dbReference type="PROSITE" id="PS50865"/>
    </source>
</evidence>
<evidence type="ECO:0000313" key="10">
    <source>
        <dbReference type="EMBL" id="KAF2071201.1"/>
    </source>
</evidence>
<accession>A0A8J4PX73</accession>
<dbReference type="Pfam" id="PF00620">
    <property type="entry name" value="RhoGAP"/>
    <property type="match status" value="1"/>
</dbReference>
<dbReference type="Gene3D" id="1.10.555.10">
    <property type="entry name" value="Rho GTPase activation protein"/>
    <property type="match status" value="1"/>
</dbReference>
<keyword evidence="11" id="KW-1185">Reference proteome</keyword>
<protein>
    <recommendedName>
        <fullName evidence="12">MYND-type domain-containing protein</fullName>
    </recommendedName>
</protein>
<feature type="compositionally biased region" description="Polar residues" evidence="7">
    <location>
        <begin position="442"/>
        <end position="467"/>
    </location>
</feature>
<proteinExistence type="predicted"/>
<feature type="region of interest" description="Disordered" evidence="7">
    <location>
        <begin position="717"/>
        <end position="746"/>
    </location>
</feature>
<dbReference type="Gene3D" id="6.10.140.2220">
    <property type="match status" value="1"/>
</dbReference>
<dbReference type="PANTHER" id="PTHR45808">
    <property type="entry name" value="RHO GTPASE-ACTIVATING PROTEIN 68F"/>
    <property type="match status" value="1"/>
</dbReference>
<dbReference type="InterPro" id="IPR000198">
    <property type="entry name" value="RhoGAP_dom"/>
</dbReference>
<dbReference type="GO" id="GO:0008270">
    <property type="term" value="F:zinc ion binding"/>
    <property type="evidence" value="ECO:0007669"/>
    <property type="project" value="UniProtKB-KW"/>
</dbReference>
<feature type="compositionally biased region" description="Low complexity" evidence="7">
    <location>
        <begin position="373"/>
        <end position="405"/>
    </location>
</feature>
<dbReference type="InterPro" id="IPR002893">
    <property type="entry name" value="Znf_MYND"/>
</dbReference>
<dbReference type="PROSITE" id="PS50865">
    <property type="entry name" value="ZF_MYND_2"/>
    <property type="match status" value="1"/>
</dbReference>
<gene>
    <name evidence="10" type="ORF">CYY_007487</name>
</gene>
<comment type="subcellular location">
    <subcellularLocation>
        <location evidence="1">Cytoplasm</location>
    </subcellularLocation>
</comment>
<feature type="compositionally biased region" description="Low complexity" evidence="7">
    <location>
        <begin position="255"/>
        <end position="310"/>
    </location>
</feature>
<dbReference type="Pfam" id="PF01753">
    <property type="entry name" value="zf-MYND"/>
    <property type="match status" value="1"/>
</dbReference>
<feature type="compositionally biased region" description="Basic and acidic residues" evidence="7">
    <location>
        <begin position="597"/>
        <end position="606"/>
    </location>
</feature>
<evidence type="ECO:0008006" key="12">
    <source>
        <dbReference type="Google" id="ProtNLM"/>
    </source>
</evidence>
<name>A0A8J4PX73_9MYCE</name>